<gene>
    <name evidence="1" type="ORF">MNBD_BACTEROID07-144</name>
</gene>
<sequence>MKSAVLEKLVSGSMNNLQVASGDGAKAIASRSAEAKKLLAESKRISKKRAILIRRKKTTSMKLKKVADAATRKILRDVEKELAAIKKMGEKVRVSKTSLAEELKGLKENQRRAATYLKVIEKADKVLNKPKKKKRRRRVKKA</sequence>
<dbReference type="EMBL" id="UOET01000202">
    <property type="protein sequence ID" value="VAW28183.1"/>
    <property type="molecule type" value="Genomic_DNA"/>
</dbReference>
<evidence type="ECO:0000313" key="1">
    <source>
        <dbReference type="EMBL" id="VAW28183.1"/>
    </source>
</evidence>
<dbReference type="AlphaFoldDB" id="A0A3B0UIN9"/>
<organism evidence="1">
    <name type="scientific">hydrothermal vent metagenome</name>
    <dbReference type="NCBI Taxonomy" id="652676"/>
    <lineage>
        <taxon>unclassified sequences</taxon>
        <taxon>metagenomes</taxon>
        <taxon>ecological metagenomes</taxon>
    </lineage>
</organism>
<protein>
    <submittedName>
        <fullName evidence="1">Uncharacterized protein</fullName>
    </submittedName>
</protein>
<reference evidence="1" key="1">
    <citation type="submission" date="2018-06" db="EMBL/GenBank/DDBJ databases">
        <authorList>
            <person name="Zhirakovskaya E."/>
        </authorList>
    </citation>
    <scope>NUCLEOTIDE SEQUENCE</scope>
</reference>
<name>A0A3B0UIN9_9ZZZZ</name>
<proteinExistence type="predicted"/>
<accession>A0A3B0UIN9</accession>